<evidence type="ECO:0000313" key="5">
    <source>
        <dbReference type="Proteomes" id="UP000054270"/>
    </source>
</evidence>
<evidence type="ECO:0000256" key="2">
    <source>
        <dbReference type="SAM" id="MobiDB-lite"/>
    </source>
</evidence>
<organism evidence="4 5">
    <name type="scientific">Hypholoma sublateritium (strain FD-334 SS-4)</name>
    <dbReference type="NCBI Taxonomy" id="945553"/>
    <lineage>
        <taxon>Eukaryota</taxon>
        <taxon>Fungi</taxon>
        <taxon>Dikarya</taxon>
        <taxon>Basidiomycota</taxon>
        <taxon>Agaricomycotina</taxon>
        <taxon>Agaricomycetes</taxon>
        <taxon>Agaricomycetidae</taxon>
        <taxon>Agaricales</taxon>
        <taxon>Agaricineae</taxon>
        <taxon>Strophariaceae</taxon>
        <taxon>Hypholoma</taxon>
    </lineage>
</organism>
<accession>A0A0D2N108</accession>
<evidence type="ECO:0000256" key="1">
    <source>
        <dbReference type="SAM" id="Coils"/>
    </source>
</evidence>
<gene>
    <name evidence="4" type="ORF">HYPSUDRAFT_256958</name>
</gene>
<dbReference type="PANTHER" id="PTHR37543">
    <property type="entry name" value="CCCH ZINC FINGER DNA BINDING PROTEIN (AFU_ORTHOLOGUE AFUA_5G12760)"/>
    <property type="match status" value="1"/>
</dbReference>
<proteinExistence type="predicted"/>
<dbReference type="Proteomes" id="UP000054270">
    <property type="component" value="Unassembled WGS sequence"/>
</dbReference>
<evidence type="ECO:0000259" key="3">
    <source>
        <dbReference type="Pfam" id="PF25540"/>
    </source>
</evidence>
<dbReference type="STRING" id="945553.A0A0D2N108"/>
<dbReference type="AlphaFoldDB" id="A0A0D2N108"/>
<keyword evidence="1" id="KW-0175">Coiled coil</keyword>
<protein>
    <recommendedName>
        <fullName evidence="3">DUF7923 domain-containing protein</fullName>
    </recommendedName>
</protein>
<feature type="domain" description="DUF7923" evidence="3">
    <location>
        <begin position="90"/>
        <end position="268"/>
    </location>
</feature>
<evidence type="ECO:0000313" key="4">
    <source>
        <dbReference type="EMBL" id="KJA30078.1"/>
    </source>
</evidence>
<dbReference type="OMA" id="NMPHLIS"/>
<feature type="region of interest" description="Disordered" evidence="2">
    <location>
        <begin position="330"/>
        <end position="400"/>
    </location>
</feature>
<dbReference type="Pfam" id="PF25540">
    <property type="entry name" value="DUF7923"/>
    <property type="match status" value="1"/>
</dbReference>
<keyword evidence="5" id="KW-1185">Reference proteome</keyword>
<feature type="compositionally biased region" description="Polar residues" evidence="2">
    <location>
        <begin position="339"/>
        <end position="352"/>
    </location>
</feature>
<dbReference type="EMBL" id="KN817518">
    <property type="protein sequence ID" value="KJA30078.1"/>
    <property type="molecule type" value="Genomic_DNA"/>
</dbReference>
<dbReference type="InterPro" id="IPR057683">
    <property type="entry name" value="DUF7923"/>
</dbReference>
<sequence length="400" mass="44449">MFPEQSITQQEPGMPESFDRIHLHFDQLREEINAVIKADADSRNSIQRLERELSVYQRAYSDLDAERKRVEILKLEADKKIENLDNQLKGHRVIALIDGDGVIFNSGLISEGRSGGHLAAQKLSDSIIQHLNATNGTNQYQLWVYVFLNKRGLTDTFGRARLPVAKHRFEEFIVGFNQAAERFMMIDVGSEKEAADAKIKALLEDEIRLPQTEKIIFGGCHDNGYVTTLRSQITAGFKNKITLLRGYTDMAMGISDLDLPSFSVPELFIPQKLIVPTGSYQNMPHLISSTKDTSPHFSEPKVDDIPVTIASPPSIIQEGFEELPFASVDTELPAPKTPPSYSSAVQTAQQKRAITPELDSSDSTSSSDGSDDGLPNVRPSLTNVKSRRLNPNIVSFPSHS</sequence>
<feature type="coiled-coil region" evidence="1">
    <location>
        <begin position="46"/>
        <end position="87"/>
    </location>
</feature>
<reference evidence="5" key="1">
    <citation type="submission" date="2014-04" db="EMBL/GenBank/DDBJ databases">
        <title>Evolutionary Origins and Diversification of the Mycorrhizal Mutualists.</title>
        <authorList>
            <consortium name="DOE Joint Genome Institute"/>
            <consortium name="Mycorrhizal Genomics Consortium"/>
            <person name="Kohler A."/>
            <person name="Kuo A."/>
            <person name="Nagy L.G."/>
            <person name="Floudas D."/>
            <person name="Copeland A."/>
            <person name="Barry K.W."/>
            <person name="Cichocki N."/>
            <person name="Veneault-Fourrey C."/>
            <person name="LaButti K."/>
            <person name="Lindquist E.A."/>
            <person name="Lipzen A."/>
            <person name="Lundell T."/>
            <person name="Morin E."/>
            <person name="Murat C."/>
            <person name="Riley R."/>
            <person name="Ohm R."/>
            <person name="Sun H."/>
            <person name="Tunlid A."/>
            <person name="Henrissat B."/>
            <person name="Grigoriev I.V."/>
            <person name="Hibbett D.S."/>
            <person name="Martin F."/>
        </authorList>
    </citation>
    <scope>NUCLEOTIDE SEQUENCE [LARGE SCALE GENOMIC DNA]</scope>
    <source>
        <strain evidence="5">FD-334 SS-4</strain>
    </source>
</reference>
<name>A0A0D2N108_HYPSF</name>
<dbReference type="PANTHER" id="PTHR37543:SF1">
    <property type="entry name" value="CCCH ZINC FINGER DNA BINDING PROTEIN (AFU_ORTHOLOGUE AFUA_5G12760)"/>
    <property type="match status" value="1"/>
</dbReference>
<dbReference type="OrthoDB" id="2270193at2759"/>